<protein>
    <submittedName>
        <fullName evidence="1">Uncharacterized protein</fullName>
    </submittedName>
</protein>
<reference evidence="1 2" key="1">
    <citation type="submission" date="2015-12" db="EMBL/GenBank/DDBJ databases">
        <authorList>
            <person name="Shamseldin A."/>
            <person name="Moawad H."/>
            <person name="Abd El-Rahim W.M."/>
            <person name="Sadowsky M.J."/>
        </authorList>
    </citation>
    <scope>NUCLEOTIDE SEQUENCE [LARGE SCALE GENOMIC DNA]</scope>
    <source>
        <strain evidence="1 2">SJ5A-1</strain>
    </source>
</reference>
<accession>A0A0W7WP52</accession>
<gene>
    <name evidence="1" type="ORF">AVJ23_00730</name>
</gene>
<evidence type="ECO:0000313" key="1">
    <source>
        <dbReference type="EMBL" id="KUF12295.1"/>
    </source>
</evidence>
<evidence type="ECO:0000313" key="2">
    <source>
        <dbReference type="Proteomes" id="UP000054396"/>
    </source>
</evidence>
<organism evidence="1 2">
    <name type="scientific">Pseudoponticoccus marisrubri</name>
    <dbReference type="NCBI Taxonomy" id="1685382"/>
    <lineage>
        <taxon>Bacteria</taxon>
        <taxon>Pseudomonadati</taxon>
        <taxon>Pseudomonadota</taxon>
        <taxon>Alphaproteobacteria</taxon>
        <taxon>Rhodobacterales</taxon>
        <taxon>Roseobacteraceae</taxon>
        <taxon>Pseudoponticoccus</taxon>
    </lineage>
</organism>
<proteinExistence type="predicted"/>
<dbReference type="EMBL" id="LPXO01000001">
    <property type="protein sequence ID" value="KUF12295.1"/>
    <property type="molecule type" value="Genomic_DNA"/>
</dbReference>
<dbReference type="AlphaFoldDB" id="A0A0W7WP52"/>
<keyword evidence="2" id="KW-1185">Reference proteome</keyword>
<sequence>MEDDGAGMPVQAKLLLDHFDGRFEVLDIDPLICRRVQTEREKMLLAARAFGHGLRFEQGVQELLIGYKSSQLVQLDMLIVPLVHKMAGELGSVPAL</sequence>
<name>A0A0W7WP52_9RHOB</name>
<dbReference type="STRING" id="1685382.AVJ23_00730"/>
<comment type="caution">
    <text evidence="1">The sequence shown here is derived from an EMBL/GenBank/DDBJ whole genome shotgun (WGS) entry which is preliminary data.</text>
</comment>
<dbReference type="Proteomes" id="UP000054396">
    <property type="component" value="Unassembled WGS sequence"/>
</dbReference>